<keyword evidence="3" id="KW-0698">rRNA processing</keyword>
<dbReference type="Gene3D" id="3.40.50.150">
    <property type="entry name" value="Vaccinia Virus protein VP39"/>
    <property type="match status" value="1"/>
</dbReference>
<evidence type="ECO:0000259" key="9">
    <source>
        <dbReference type="SMART" id="SM00359"/>
    </source>
</evidence>
<dbReference type="CDD" id="cd02440">
    <property type="entry name" value="AdoMet_MTases"/>
    <property type="match status" value="1"/>
</dbReference>
<dbReference type="InterPro" id="IPR015947">
    <property type="entry name" value="PUA-like_sf"/>
</dbReference>
<evidence type="ECO:0000256" key="4">
    <source>
        <dbReference type="ARBA" id="ARBA00022603"/>
    </source>
</evidence>
<dbReference type="InterPro" id="IPR002478">
    <property type="entry name" value="PUA"/>
</dbReference>
<gene>
    <name evidence="10" type="ORF">ACFPFU_08340</name>
</gene>
<keyword evidence="2" id="KW-0963">Cytoplasm</keyword>
<feature type="domain" description="PUA" evidence="9">
    <location>
        <begin position="5"/>
        <end position="88"/>
    </location>
</feature>
<dbReference type="GO" id="GO:0032259">
    <property type="term" value="P:methylation"/>
    <property type="evidence" value="ECO:0007669"/>
    <property type="project" value="UniProtKB-KW"/>
</dbReference>
<dbReference type="RefSeq" id="WP_377063407.1">
    <property type="nucleotide sequence ID" value="NZ_JBHSJJ010000004.1"/>
</dbReference>
<comment type="caution">
    <text evidence="10">The sequence shown here is derived from an EMBL/GenBank/DDBJ whole genome shotgun (WGS) entry which is preliminary data.</text>
</comment>
<dbReference type="PANTHER" id="PTHR42873">
    <property type="entry name" value="RIBOSOMAL RNA LARGE SUBUNIT METHYLTRANSFERASE"/>
    <property type="match status" value="1"/>
</dbReference>
<evidence type="ECO:0000256" key="5">
    <source>
        <dbReference type="ARBA" id="ARBA00022679"/>
    </source>
</evidence>
<dbReference type="PANTHER" id="PTHR42873:SF1">
    <property type="entry name" value="S-ADENOSYLMETHIONINE-DEPENDENT METHYLTRANSFERASE DOMAIN-CONTAINING PROTEIN"/>
    <property type="match status" value="1"/>
</dbReference>
<dbReference type="CDD" id="cd21153">
    <property type="entry name" value="PUA_RlmI"/>
    <property type="match status" value="1"/>
</dbReference>
<keyword evidence="5 10" id="KW-0808">Transferase</keyword>
<evidence type="ECO:0000313" key="10">
    <source>
        <dbReference type="EMBL" id="MFC4871692.1"/>
    </source>
</evidence>
<dbReference type="Gene3D" id="3.30.750.80">
    <property type="entry name" value="RNA methyltransferase domain (HRMD) like"/>
    <property type="match status" value="1"/>
</dbReference>
<evidence type="ECO:0000256" key="3">
    <source>
        <dbReference type="ARBA" id="ARBA00022552"/>
    </source>
</evidence>
<sequence>MTNYPEISLKKGKEISVFRQHHWIFSGAVAKKENGIAEGDLIRLVDHKGEFLAVGYYAESSIAIRILSFEERPIDLDFWYEHIAHALSLRKILGLTANPDTNIYRLLHGEGDLLPGLIIDYYNGTAVIQAHHIGICHHIHVIADALKKAYGPDLKAVYDKSISTIPSNGDPDNPLIYGKPQSAIVSEHGHRFEIDWIKGQKTGFFIDQRENRKLLAKYAQDKKVLNTFAYSGGFSVYALKGGAKQVYSVDISAQAIEWCRKNIAANGFDPSNHPCIEADVMSYLREIGPGFDLIVLDPPAFAKNIRSRHKAVQAYKRLNATAIKHIAPGGIIFTFSCSQVISRDLFEATITAASLEAGRPIKILHYLTQPADHPVNVFHQETAYLKGLVLYVS</sequence>
<dbReference type="CDD" id="cd11572">
    <property type="entry name" value="RlmI_M_like"/>
    <property type="match status" value="1"/>
</dbReference>
<dbReference type="SUPFAM" id="SSF53335">
    <property type="entry name" value="S-adenosyl-L-methionine-dependent methyltransferases"/>
    <property type="match status" value="1"/>
</dbReference>
<dbReference type="InterPro" id="IPR019614">
    <property type="entry name" value="SAM-dep_methyl-trfase"/>
</dbReference>
<evidence type="ECO:0000313" key="11">
    <source>
        <dbReference type="Proteomes" id="UP001595818"/>
    </source>
</evidence>
<dbReference type="InterPro" id="IPR036974">
    <property type="entry name" value="PUA_sf"/>
</dbReference>
<dbReference type="EC" id="2.1.1.-" evidence="10"/>
<dbReference type="Proteomes" id="UP001595818">
    <property type="component" value="Unassembled WGS sequence"/>
</dbReference>
<keyword evidence="11" id="KW-1185">Reference proteome</keyword>
<accession>A0ABV9SZM0</accession>
<dbReference type="SUPFAM" id="SSF88697">
    <property type="entry name" value="PUA domain-like"/>
    <property type="match status" value="1"/>
</dbReference>
<protein>
    <submittedName>
        <fullName evidence="10">Class I SAM-dependent rRNA methyltransferase</fullName>
        <ecNumber evidence="10">2.1.1.-</ecNumber>
    </submittedName>
</protein>
<evidence type="ECO:0000256" key="2">
    <source>
        <dbReference type="ARBA" id="ARBA00022490"/>
    </source>
</evidence>
<reference evidence="11" key="1">
    <citation type="journal article" date="2019" name="Int. J. Syst. Evol. Microbiol.">
        <title>The Global Catalogue of Microorganisms (GCM) 10K type strain sequencing project: providing services to taxonomists for standard genome sequencing and annotation.</title>
        <authorList>
            <consortium name="The Broad Institute Genomics Platform"/>
            <consortium name="The Broad Institute Genome Sequencing Center for Infectious Disease"/>
            <person name="Wu L."/>
            <person name="Ma J."/>
        </authorList>
    </citation>
    <scope>NUCLEOTIDE SEQUENCE [LARGE SCALE GENOMIC DNA]</scope>
    <source>
        <strain evidence="11">CGMCC 4.7466</strain>
    </source>
</reference>
<evidence type="ECO:0000256" key="7">
    <source>
        <dbReference type="ARBA" id="ARBA00022884"/>
    </source>
</evidence>
<name>A0ABV9SZM0_9BACT</name>
<keyword evidence="6" id="KW-0949">S-adenosyl-L-methionine</keyword>
<dbReference type="Gene3D" id="2.30.130.10">
    <property type="entry name" value="PUA domain"/>
    <property type="match status" value="1"/>
</dbReference>
<dbReference type="SMART" id="SM00359">
    <property type="entry name" value="PUA"/>
    <property type="match status" value="1"/>
</dbReference>
<dbReference type="Pfam" id="PF17785">
    <property type="entry name" value="PUA_3"/>
    <property type="match status" value="1"/>
</dbReference>
<dbReference type="GO" id="GO:0008168">
    <property type="term" value="F:methyltransferase activity"/>
    <property type="evidence" value="ECO:0007669"/>
    <property type="project" value="UniProtKB-KW"/>
</dbReference>
<proteinExistence type="inferred from homology"/>
<dbReference type="EMBL" id="JBHSJJ010000004">
    <property type="protein sequence ID" value="MFC4871692.1"/>
    <property type="molecule type" value="Genomic_DNA"/>
</dbReference>
<evidence type="ECO:0000256" key="6">
    <source>
        <dbReference type="ARBA" id="ARBA00022691"/>
    </source>
</evidence>
<comment type="similarity">
    <text evidence="8">Belongs to the methyltransferase superfamily. RlmI family.</text>
</comment>
<dbReference type="InterPro" id="IPR029063">
    <property type="entry name" value="SAM-dependent_MTases_sf"/>
</dbReference>
<organism evidence="10 11">
    <name type="scientific">Negadavirga shengliensis</name>
    <dbReference type="NCBI Taxonomy" id="1389218"/>
    <lineage>
        <taxon>Bacteria</taxon>
        <taxon>Pseudomonadati</taxon>
        <taxon>Bacteroidota</taxon>
        <taxon>Cytophagia</taxon>
        <taxon>Cytophagales</taxon>
        <taxon>Cyclobacteriaceae</taxon>
        <taxon>Negadavirga</taxon>
    </lineage>
</organism>
<dbReference type="PROSITE" id="PS50890">
    <property type="entry name" value="PUA"/>
    <property type="match status" value="1"/>
</dbReference>
<evidence type="ECO:0000256" key="1">
    <source>
        <dbReference type="ARBA" id="ARBA00004496"/>
    </source>
</evidence>
<keyword evidence="4 10" id="KW-0489">Methyltransferase</keyword>
<dbReference type="InterPro" id="IPR041532">
    <property type="entry name" value="RlmI-like_PUA"/>
</dbReference>
<dbReference type="Pfam" id="PF10672">
    <property type="entry name" value="Methyltrans_SAM"/>
    <property type="match status" value="1"/>
</dbReference>
<comment type="subcellular location">
    <subcellularLocation>
        <location evidence="1">Cytoplasm</location>
    </subcellularLocation>
</comment>
<keyword evidence="7" id="KW-0694">RNA-binding</keyword>
<evidence type="ECO:0000256" key="8">
    <source>
        <dbReference type="ARBA" id="ARBA00038091"/>
    </source>
</evidence>